<dbReference type="InterPro" id="IPR021486">
    <property type="entry name" value="DUF3139"/>
</dbReference>
<dbReference type="AlphaFoldDB" id="A0A4Y3PBL3"/>
<organism evidence="1 2">
    <name type="scientific">Brevibacillus parabrevis</name>
    <dbReference type="NCBI Taxonomy" id="54914"/>
    <lineage>
        <taxon>Bacteria</taxon>
        <taxon>Bacillati</taxon>
        <taxon>Bacillota</taxon>
        <taxon>Bacilli</taxon>
        <taxon>Bacillales</taxon>
        <taxon>Paenibacillaceae</taxon>
        <taxon>Brevibacillus</taxon>
    </lineage>
</organism>
<protein>
    <recommendedName>
        <fullName evidence="3">DUF3139 domain-containing protein</fullName>
    </recommendedName>
</protein>
<dbReference type="EMBL" id="BJMH01000002">
    <property type="protein sequence ID" value="GEB30854.1"/>
    <property type="molecule type" value="Genomic_DNA"/>
</dbReference>
<keyword evidence="2" id="KW-1185">Reference proteome</keyword>
<dbReference type="RefSeq" id="WP_122965266.1">
    <property type="nucleotide sequence ID" value="NZ_BJMH01000002.1"/>
</dbReference>
<reference evidence="1 2" key="1">
    <citation type="submission" date="2019-06" db="EMBL/GenBank/DDBJ databases">
        <title>Whole genome shotgun sequence of Brevibacillus parabrevis NBRC 12334.</title>
        <authorList>
            <person name="Hosoyama A."/>
            <person name="Uohara A."/>
            <person name="Ohji S."/>
            <person name="Ichikawa N."/>
        </authorList>
    </citation>
    <scope>NUCLEOTIDE SEQUENCE [LARGE SCALE GENOMIC DNA]</scope>
    <source>
        <strain evidence="1 2">NBRC 12334</strain>
    </source>
</reference>
<dbReference type="Pfam" id="PF11337">
    <property type="entry name" value="DUF3139"/>
    <property type="match status" value="1"/>
</dbReference>
<evidence type="ECO:0000313" key="1">
    <source>
        <dbReference type="EMBL" id="GEB30854.1"/>
    </source>
</evidence>
<proteinExistence type="predicted"/>
<comment type="caution">
    <text evidence="1">The sequence shown here is derived from an EMBL/GenBank/DDBJ whole genome shotgun (WGS) entry which is preliminary data.</text>
</comment>
<gene>
    <name evidence="1" type="ORF">BPA01_04340</name>
</gene>
<accession>A0A4Y3PBL3</accession>
<dbReference type="Proteomes" id="UP000316882">
    <property type="component" value="Unassembled WGS sequence"/>
</dbReference>
<evidence type="ECO:0000313" key="2">
    <source>
        <dbReference type="Proteomes" id="UP000316882"/>
    </source>
</evidence>
<name>A0A4Y3PBL3_BREPA</name>
<evidence type="ECO:0008006" key="3">
    <source>
        <dbReference type="Google" id="ProtNLM"/>
    </source>
</evidence>
<sequence length="115" mass="13824">MKRYVWWIVLVVVLLLVLTPFVYVEYNKYAYAERVKTYLVEEAHYKPEQIKSVTGVWSKKLPSFLAEVVFADEPEVTYIYFAHNDVMQYGYVLTDEGKKRGWEEKDLKHDHRKQE</sequence>